<dbReference type="Proteomes" id="UP000011623">
    <property type="component" value="Unassembled WGS sequence"/>
</dbReference>
<protein>
    <submittedName>
        <fullName evidence="1">Uncharacterized protein</fullName>
    </submittedName>
</protein>
<dbReference type="PATRIC" id="fig|1227452.3.peg.1177"/>
<proteinExistence type="predicted"/>
<dbReference type="AlphaFoldDB" id="M0KU25"/>
<evidence type="ECO:0000313" key="2">
    <source>
        <dbReference type="Proteomes" id="UP000011623"/>
    </source>
</evidence>
<evidence type="ECO:0000313" key="1">
    <source>
        <dbReference type="EMBL" id="EMA23230.1"/>
    </source>
</evidence>
<organism evidence="1 2">
    <name type="scientific">Haloarcula amylolytica JCM 13557</name>
    <dbReference type="NCBI Taxonomy" id="1227452"/>
    <lineage>
        <taxon>Archaea</taxon>
        <taxon>Methanobacteriati</taxon>
        <taxon>Methanobacteriota</taxon>
        <taxon>Stenosarchaea group</taxon>
        <taxon>Halobacteria</taxon>
        <taxon>Halobacteriales</taxon>
        <taxon>Haloarculaceae</taxon>
        <taxon>Haloarcula</taxon>
    </lineage>
</organism>
<sequence>MMRRVFTGLTEFRYRGPVGASADEDLVDIFSFNFSIVAETEISFLVKRVDEEVKKLVLVDFTVCLLGIGHTFSKQTSQLTGFVKY</sequence>
<name>M0KU25_9EURY</name>
<keyword evidence="2" id="KW-1185">Reference proteome</keyword>
<dbReference type="EMBL" id="AOLW01000014">
    <property type="protein sequence ID" value="EMA23230.1"/>
    <property type="molecule type" value="Genomic_DNA"/>
</dbReference>
<comment type="caution">
    <text evidence="1">The sequence shown here is derived from an EMBL/GenBank/DDBJ whole genome shotgun (WGS) entry which is preliminary data.</text>
</comment>
<gene>
    <name evidence="1" type="ORF">C442_05916</name>
</gene>
<reference evidence="1 2" key="1">
    <citation type="journal article" date="2014" name="PLoS Genet.">
        <title>Phylogenetically driven sequencing of extremely halophilic archaea reveals strategies for static and dynamic osmo-response.</title>
        <authorList>
            <person name="Becker E.A."/>
            <person name="Seitzer P.M."/>
            <person name="Tritt A."/>
            <person name="Larsen D."/>
            <person name="Krusor M."/>
            <person name="Yao A.I."/>
            <person name="Wu D."/>
            <person name="Madern D."/>
            <person name="Eisen J.A."/>
            <person name="Darling A.E."/>
            <person name="Facciotti M.T."/>
        </authorList>
    </citation>
    <scope>NUCLEOTIDE SEQUENCE [LARGE SCALE GENOMIC DNA]</scope>
    <source>
        <strain evidence="1 2">JCM 13557</strain>
    </source>
</reference>
<accession>M0KU25</accession>